<proteinExistence type="predicted"/>
<feature type="region of interest" description="Disordered" evidence="1">
    <location>
        <begin position="203"/>
        <end position="246"/>
    </location>
</feature>
<accession>A0A1B6GDV7</accession>
<feature type="non-terminal residue" evidence="2">
    <location>
        <position position="1"/>
    </location>
</feature>
<gene>
    <name evidence="2" type="ORF">g.34984</name>
</gene>
<feature type="compositionally biased region" description="Basic and acidic residues" evidence="1">
    <location>
        <begin position="517"/>
        <end position="529"/>
    </location>
</feature>
<feature type="compositionally biased region" description="Polar residues" evidence="1">
    <location>
        <begin position="736"/>
        <end position="745"/>
    </location>
</feature>
<sequence>KISINPKILAPAGNERHDVENSTEVVKIKRTYDMLMKKFVNPKLDLTPSGMKPFEQSKFQNFKRKYELLKSTVNSVLDKKSTRKLPPLPDNSESDKGETSLVPEELSLGWTGQVLDRRAGIARIEIASRPKDIDSAVVSFPVMEDEYSNKSNQSSNIIKRNFKNINQSKHKKHSKHLNSEKPVDLVKGTPKSHILKVYEKSLQKQETTKEQKQTNITQNIDSKYLETKKDGNKQTEENPNDKSLSVPLKFTTANNFETFVKTLHDHKEYNTLEHLGQQKINQVNSKLSCSKGFDCEENYADGDKLDPNKSKIFPKIGTIPSDNMLKISNEAINQETIDDTNIKAQGINPLKCLQSLPVLINTNHSTGPCLSIHKKKPPKYPEIKVKPVTINKKKNKILIKRSPKASKNINEDVHHHSTSVNEATTDIYSPSMSLSKIQEIKRNYKELEKIQIKVNNKTFVVNKPQPISDGIIKNSVKESISDRVFRKNKQKINSFSYNEKIPNENNSIMKQIVENKKSFQSDSRHERYVSDQSSTKVKLPKTPSLSSSCTITHCKTPVKEGQQLKREILSNQPNEPLIDVKKIIPNKDKLNDETVLKNNSTQNIIMNKLGLKGLNGITEHINEKEDTTTCRDMIDKSMRKGTEKPKANELKKNKSVTTEQKINKQVIVSISPSEGFNNNTKHKTGTPALKSQQKETDEAKNFNLQVRNEDIYGPVPSNTRENVTHCVEELNENRSKGNSTILKSKSPNKKTKRPENDSLYLTLVQKPDSKMYETNPSKNNQKNLDLDQNNQIFDISPINNNIKTEITEIKTPNSSRSSRLKQIMIQKTALKSVDSLHKAKRNIVEKCKLGKDKKHSEYLQNNNTVDANNQKIIDLKKSCERLNRVDHTGVTTRNSVLPSLIQEPLVGKRKLNDNLAPGKKNILANFRQNSPVSEGKSDVSGNTNKNIVKNNLDATDKTTKVLNFIDMARFVSKNVKSKHVLNIPDLDSSNGRKLHSRKPESPRVFLKKYGENKQIHNLAEPELRALRSIQVVKIKSKNSKLLREEYSKVSANSVKDNNRPSVQRTDIVIPSKIHTRNYFTMENKTNLALNYLWKRYASTLNISKKTISPVDAKMNSQIKYNHYNITKHYSKYSKALKNAKNEGYKNNIQANKTKIKIQTKDVNKNE</sequence>
<feature type="compositionally biased region" description="Basic and acidic residues" evidence="1">
    <location>
        <begin position="223"/>
        <end position="240"/>
    </location>
</feature>
<name>A0A1B6GDV7_9HEMI</name>
<evidence type="ECO:0000256" key="1">
    <source>
        <dbReference type="SAM" id="MobiDB-lite"/>
    </source>
</evidence>
<protein>
    <submittedName>
        <fullName evidence="2">Uncharacterized protein</fullName>
    </submittedName>
</protein>
<feature type="region of interest" description="Disordered" evidence="1">
    <location>
        <begin position="517"/>
        <end position="542"/>
    </location>
</feature>
<organism evidence="2">
    <name type="scientific">Cuerna arida</name>
    <dbReference type="NCBI Taxonomy" id="1464854"/>
    <lineage>
        <taxon>Eukaryota</taxon>
        <taxon>Metazoa</taxon>
        <taxon>Ecdysozoa</taxon>
        <taxon>Arthropoda</taxon>
        <taxon>Hexapoda</taxon>
        <taxon>Insecta</taxon>
        <taxon>Pterygota</taxon>
        <taxon>Neoptera</taxon>
        <taxon>Paraneoptera</taxon>
        <taxon>Hemiptera</taxon>
        <taxon>Auchenorrhyncha</taxon>
        <taxon>Membracoidea</taxon>
        <taxon>Cicadellidae</taxon>
        <taxon>Cicadellinae</taxon>
        <taxon>Proconiini</taxon>
        <taxon>Cuerna</taxon>
    </lineage>
</organism>
<feature type="region of interest" description="Disordered" evidence="1">
    <location>
        <begin position="730"/>
        <end position="758"/>
    </location>
</feature>
<feature type="region of interest" description="Disordered" evidence="1">
    <location>
        <begin position="80"/>
        <end position="101"/>
    </location>
</feature>
<dbReference type="EMBL" id="GECZ01009179">
    <property type="protein sequence ID" value="JAS60590.1"/>
    <property type="molecule type" value="Transcribed_RNA"/>
</dbReference>
<dbReference type="AlphaFoldDB" id="A0A1B6GDV7"/>
<feature type="region of interest" description="Disordered" evidence="1">
    <location>
        <begin position="672"/>
        <end position="702"/>
    </location>
</feature>
<evidence type="ECO:0000313" key="2">
    <source>
        <dbReference type="EMBL" id="JAS60590.1"/>
    </source>
</evidence>
<feature type="compositionally biased region" description="Basic and acidic residues" evidence="1">
    <location>
        <begin position="203"/>
        <end position="212"/>
    </location>
</feature>
<reference evidence="2" key="1">
    <citation type="submission" date="2015-11" db="EMBL/GenBank/DDBJ databases">
        <title>De novo transcriptome assembly of four potential Pierce s Disease insect vectors from Arizona vineyards.</title>
        <authorList>
            <person name="Tassone E.E."/>
        </authorList>
    </citation>
    <scope>NUCLEOTIDE SEQUENCE</scope>
</reference>
<feature type="non-terminal residue" evidence="2">
    <location>
        <position position="1166"/>
    </location>
</feature>